<evidence type="ECO:0000313" key="2">
    <source>
        <dbReference type="EMBL" id="SEI83192.1"/>
    </source>
</evidence>
<sequence length="166" mass="18825">MPSRKRKNSKLKKVAIEWLKWISAIVPVLAFIYILYYYNQLDFLKKEKQVGSVTTVLDEKDSAKLAQVIQKPKFQEDFKIIENEWHLVGGIAIHNLEIENKTKRAAKSVDVEFKYLSDTQEALTTKTITIKKDLPPGKSTKITNVSVGFVNNAAVGCDPKVLVAKF</sequence>
<organism evidence="2 3">
    <name type="scientific">Dyadobacter koreensis</name>
    <dbReference type="NCBI Taxonomy" id="408657"/>
    <lineage>
        <taxon>Bacteria</taxon>
        <taxon>Pseudomonadati</taxon>
        <taxon>Bacteroidota</taxon>
        <taxon>Cytophagia</taxon>
        <taxon>Cytophagales</taxon>
        <taxon>Spirosomataceae</taxon>
        <taxon>Dyadobacter</taxon>
    </lineage>
</organism>
<dbReference type="EMBL" id="FNXY01000003">
    <property type="protein sequence ID" value="SEI83192.1"/>
    <property type="molecule type" value="Genomic_DNA"/>
</dbReference>
<evidence type="ECO:0000313" key="3">
    <source>
        <dbReference type="Proteomes" id="UP000199532"/>
    </source>
</evidence>
<reference evidence="2 3" key="1">
    <citation type="submission" date="2016-10" db="EMBL/GenBank/DDBJ databases">
        <authorList>
            <person name="de Groot N.N."/>
        </authorList>
    </citation>
    <scope>NUCLEOTIDE SEQUENCE [LARGE SCALE GENOMIC DNA]</scope>
    <source>
        <strain evidence="2 3">DSM 19938</strain>
    </source>
</reference>
<feature type="transmembrane region" description="Helical" evidence="1">
    <location>
        <begin position="21"/>
        <end position="38"/>
    </location>
</feature>
<dbReference type="OrthoDB" id="957919at2"/>
<dbReference type="AlphaFoldDB" id="A0A1H6U5I5"/>
<gene>
    <name evidence="2" type="ORF">SAMN04487995_2406</name>
</gene>
<proteinExistence type="predicted"/>
<evidence type="ECO:0000256" key="1">
    <source>
        <dbReference type="SAM" id="Phobius"/>
    </source>
</evidence>
<keyword evidence="1" id="KW-0812">Transmembrane</keyword>
<dbReference type="Proteomes" id="UP000199532">
    <property type="component" value="Unassembled WGS sequence"/>
</dbReference>
<protein>
    <submittedName>
        <fullName evidence="2">Uncharacterized protein</fullName>
    </submittedName>
</protein>
<keyword evidence="1" id="KW-0472">Membrane</keyword>
<keyword evidence="3" id="KW-1185">Reference proteome</keyword>
<keyword evidence="1" id="KW-1133">Transmembrane helix</keyword>
<dbReference type="RefSeq" id="WP_090335373.1">
    <property type="nucleotide sequence ID" value="NZ_FNXY01000003.1"/>
</dbReference>
<name>A0A1H6U5I5_9BACT</name>
<accession>A0A1H6U5I5</accession>